<name>A0A975FKU2_9MICO</name>
<dbReference type="InterPro" id="IPR014756">
    <property type="entry name" value="Ig_E-set"/>
</dbReference>
<comment type="subcellular location">
    <subcellularLocation>
        <location evidence="1">Cytoplasm</location>
    </subcellularLocation>
</comment>
<dbReference type="Gene3D" id="3.40.50.1820">
    <property type="entry name" value="alpha/beta hydrolase"/>
    <property type="match status" value="1"/>
</dbReference>
<feature type="region of interest" description="Disordered" evidence="5">
    <location>
        <begin position="1"/>
        <end position="38"/>
    </location>
</feature>
<evidence type="ECO:0000313" key="7">
    <source>
        <dbReference type="EMBL" id="QTX03809.1"/>
    </source>
</evidence>
<comment type="similarity">
    <text evidence="4">Belongs to the Fes family.</text>
</comment>
<dbReference type="GO" id="GO:0005737">
    <property type="term" value="C:cytoplasm"/>
    <property type="evidence" value="ECO:0007669"/>
    <property type="project" value="UniProtKB-SubCell"/>
</dbReference>
<dbReference type="InterPro" id="IPR029058">
    <property type="entry name" value="AB_hydrolase_fold"/>
</dbReference>
<reference evidence="7" key="1">
    <citation type="submission" date="2021-03" db="EMBL/GenBank/DDBJ databases">
        <title>Agromyces archimandritus sp. nov., isolated from the cockroach Archimandrita tessellata.</title>
        <authorList>
            <person name="Guzman J."/>
            <person name="Ortuzar M."/>
            <person name="Poehlein A."/>
            <person name="Daniel R."/>
            <person name="Trujillo M."/>
            <person name="Vilcinskas A."/>
        </authorList>
    </citation>
    <scope>NUCLEOTIDE SEQUENCE</scope>
    <source>
        <strain evidence="7">G127AT</strain>
    </source>
</reference>
<evidence type="ECO:0000259" key="6">
    <source>
        <dbReference type="Pfam" id="PF11806"/>
    </source>
</evidence>
<evidence type="ECO:0000256" key="4">
    <source>
        <dbReference type="ARBA" id="ARBA00024201"/>
    </source>
</evidence>
<dbReference type="Pfam" id="PF00756">
    <property type="entry name" value="Esterase"/>
    <property type="match status" value="1"/>
</dbReference>
<dbReference type="AlphaFoldDB" id="A0A975FKU2"/>
<dbReference type="GO" id="GO:0008849">
    <property type="term" value="F:enterochelin esterase activity"/>
    <property type="evidence" value="ECO:0007669"/>
    <property type="project" value="InterPro"/>
</dbReference>
<sequence length="404" mass="42548">MHPASTPEPAQAPTGGPDPSRGIVRVPNPPIAEAGPPRIGERVVRGGRAYRAVTFSWADADPRARVLLHVNGLTDQHRADVTPALLERVAPGVLAATVLIDERAAASYRFASDPELPVDAGRTRDGWRRVHRLGVPDPHGAERIPNPLGDASSVLTMPAAPVHPAWAAGAPVRTPGTLRTLVAHDPEHGPRSIRVWMPEGARPGRLLVLFDGETWHGLGIADALVRREGPPFAVALVDAISLDVRARQLPDPVAAAALLETQVLPALAGAGIRYAAEHTVVSGESFGGLAAAGIAITRPDLAGTAIARSGSFHFRADAADPGGRPGAAGEPGTGDLAARLDRHPPAARLMLSAGDWEPVIAPHARRFAELAAARGFDAAFTPYAGGHDYAWWRHELFRSLDALR</sequence>
<dbReference type="SUPFAM" id="SSF81296">
    <property type="entry name" value="E set domains"/>
    <property type="match status" value="1"/>
</dbReference>
<keyword evidence="2" id="KW-0963">Cytoplasm</keyword>
<dbReference type="InterPro" id="IPR013783">
    <property type="entry name" value="Ig-like_fold"/>
</dbReference>
<dbReference type="SUPFAM" id="SSF53474">
    <property type="entry name" value="alpha/beta-Hydrolases"/>
    <property type="match status" value="1"/>
</dbReference>
<evidence type="ECO:0000256" key="1">
    <source>
        <dbReference type="ARBA" id="ARBA00004496"/>
    </source>
</evidence>
<protein>
    <submittedName>
        <fullName evidence="7">DUF3327 domain-containing protein</fullName>
    </submittedName>
</protein>
<accession>A0A975FKU2</accession>
<evidence type="ECO:0000313" key="8">
    <source>
        <dbReference type="Proteomes" id="UP000671914"/>
    </source>
</evidence>
<feature type="domain" description="Enterochelin esterase N-terminal" evidence="6">
    <location>
        <begin position="53"/>
        <end position="166"/>
    </location>
</feature>
<keyword evidence="8" id="KW-1185">Reference proteome</keyword>
<dbReference type="Proteomes" id="UP000671914">
    <property type="component" value="Chromosome"/>
</dbReference>
<keyword evidence="3" id="KW-0378">Hydrolase</keyword>
<dbReference type="EMBL" id="CP071696">
    <property type="protein sequence ID" value="QTX03809.1"/>
    <property type="molecule type" value="Genomic_DNA"/>
</dbReference>
<dbReference type="RefSeq" id="WP_210896773.1">
    <property type="nucleotide sequence ID" value="NZ_CP071696.1"/>
</dbReference>
<proteinExistence type="inferred from homology"/>
<dbReference type="InterPro" id="IPR021764">
    <property type="entry name" value="Enterochelin_esterase_N"/>
</dbReference>
<dbReference type="InterPro" id="IPR050583">
    <property type="entry name" value="Mycobacterial_A85_antigen"/>
</dbReference>
<dbReference type="GO" id="GO:0005975">
    <property type="term" value="P:carbohydrate metabolic process"/>
    <property type="evidence" value="ECO:0007669"/>
    <property type="project" value="UniProtKB-ARBA"/>
</dbReference>
<evidence type="ECO:0000256" key="5">
    <source>
        <dbReference type="SAM" id="MobiDB-lite"/>
    </source>
</evidence>
<gene>
    <name evidence="7" type="ORF">G127AT_10800</name>
</gene>
<dbReference type="PANTHER" id="PTHR48098:SF3">
    <property type="entry name" value="IRON(III) ENTEROBACTIN ESTERASE"/>
    <property type="match status" value="1"/>
</dbReference>
<dbReference type="Gene3D" id="2.60.40.10">
    <property type="entry name" value="Immunoglobulins"/>
    <property type="match status" value="1"/>
</dbReference>
<dbReference type="GO" id="GO:0006826">
    <property type="term" value="P:iron ion transport"/>
    <property type="evidence" value="ECO:0007669"/>
    <property type="project" value="InterPro"/>
</dbReference>
<organism evidence="7 8">
    <name type="scientific">Agromyces archimandritae</name>
    <dbReference type="NCBI Taxonomy" id="2781962"/>
    <lineage>
        <taxon>Bacteria</taxon>
        <taxon>Bacillati</taxon>
        <taxon>Actinomycetota</taxon>
        <taxon>Actinomycetes</taxon>
        <taxon>Micrococcales</taxon>
        <taxon>Microbacteriaceae</taxon>
        <taxon>Agromyces</taxon>
    </lineage>
</organism>
<dbReference type="KEGG" id="aarc:G127AT_10800"/>
<dbReference type="InterPro" id="IPR000801">
    <property type="entry name" value="Esterase-like"/>
</dbReference>
<dbReference type="PANTHER" id="PTHR48098">
    <property type="entry name" value="ENTEROCHELIN ESTERASE-RELATED"/>
    <property type="match status" value="1"/>
</dbReference>
<dbReference type="Pfam" id="PF11806">
    <property type="entry name" value="Enterochelin_N"/>
    <property type="match status" value="1"/>
</dbReference>
<dbReference type="GO" id="GO:0005506">
    <property type="term" value="F:iron ion binding"/>
    <property type="evidence" value="ECO:0007669"/>
    <property type="project" value="InterPro"/>
</dbReference>
<evidence type="ECO:0000256" key="2">
    <source>
        <dbReference type="ARBA" id="ARBA00022490"/>
    </source>
</evidence>
<evidence type="ECO:0000256" key="3">
    <source>
        <dbReference type="ARBA" id="ARBA00022801"/>
    </source>
</evidence>